<reference evidence="1 2" key="2">
    <citation type="submission" date="2009-02" db="EMBL/GenBank/DDBJ databases">
        <title>Draft genome sequence of Clostridium methylpentosum (DSM 5476).</title>
        <authorList>
            <person name="Sudarsanam P."/>
            <person name="Ley R."/>
            <person name="Guruge J."/>
            <person name="Turnbaugh P.J."/>
            <person name="Mahowald M."/>
            <person name="Liep D."/>
            <person name="Gordon J."/>
        </authorList>
    </citation>
    <scope>NUCLEOTIDE SEQUENCE [LARGE SCALE GENOMIC DNA]</scope>
    <source>
        <strain evidence="1 2">DSM 5476</strain>
    </source>
</reference>
<evidence type="ECO:0000313" key="2">
    <source>
        <dbReference type="Proteomes" id="UP000003340"/>
    </source>
</evidence>
<dbReference type="HOGENOM" id="CLU_3198152_0_0_9"/>
<sequence>MKAIFAFSLLRKRSDIHSFGMSAEFSMRASVYKIDFWGYQSPLIL</sequence>
<accession>C0EFJ7</accession>
<name>C0EFJ7_9FIRM</name>
<reference evidence="1 2" key="1">
    <citation type="submission" date="2009-01" db="EMBL/GenBank/DDBJ databases">
        <authorList>
            <person name="Fulton L."/>
            <person name="Clifton S."/>
            <person name="Fulton B."/>
            <person name="Xu J."/>
            <person name="Minx P."/>
            <person name="Pepin K.H."/>
            <person name="Johnson M."/>
            <person name="Bhonagiri V."/>
            <person name="Nash W.E."/>
            <person name="Mardis E.R."/>
            <person name="Wilson R.K."/>
        </authorList>
    </citation>
    <scope>NUCLEOTIDE SEQUENCE [LARGE SCALE GENOMIC DNA]</scope>
    <source>
        <strain evidence="1 2">DSM 5476</strain>
    </source>
</reference>
<dbReference type="AlphaFoldDB" id="C0EFJ7"/>
<proteinExistence type="predicted"/>
<dbReference type="Proteomes" id="UP000003340">
    <property type="component" value="Unassembled WGS sequence"/>
</dbReference>
<dbReference type="STRING" id="537013.CLOSTMETH_02639"/>
<keyword evidence="2" id="KW-1185">Reference proteome</keyword>
<dbReference type="EMBL" id="ACEC01000093">
    <property type="protein sequence ID" value="EEG29626.1"/>
    <property type="molecule type" value="Genomic_DNA"/>
</dbReference>
<protein>
    <submittedName>
        <fullName evidence="1">Uncharacterized protein</fullName>
    </submittedName>
</protein>
<organism evidence="1 2">
    <name type="scientific">[Clostridium] methylpentosum DSM 5476</name>
    <dbReference type="NCBI Taxonomy" id="537013"/>
    <lineage>
        <taxon>Bacteria</taxon>
        <taxon>Bacillati</taxon>
        <taxon>Bacillota</taxon>
        <taxon>Clostridia</taxon>
        <taxon>Eubacteriales</taxon>
        <taxon>Oscillospiraceae</taxon>
        <taxon>Oscillospiraceae incertae sedis</taxon>
    </lineage>
</organism>
<gene>
    <name evidence="1" type="ORF">CLOSTMETH_02639</name>
</gene>
<evidence type="ECO:0000313" key="1">
    <source>
        <dbReference type="EMBL" id="EEG29626.1"/>
    </source>
</evidence>
<comment type="caution">
    <text evidence="1">The sequence shown here is derived from an EMBL/GenBank/DDBJ whole genome shotgun (WGS) entry which is preliminary data.</text>
</comment>